<reference evidence="2" key="1">
    <citation type="submission" date="2022-03" db="EMBL/GenBank/DDBJ databases">
        <authorList>
            <person name="Hettiarachchi G."/>
        </authorList>
    </citation>
    <scope>NUCLEOTIDE SEQUENCE</scope>
    <source>
        <strain evidence="2">LMG 32447</strain>
    </source>
</reference>
<dbReference type="Proteomes" id="UP000838102">
    <property type="component" value="Unassembled WGS sequence"/>
</dbReference>
<keyword evidence="3" id="KW-1185">Reference proteome</keyword>
<evidence type="ECO:0008006" key="4">
    <source>
        <dbReference type="Google" id="ProtNLM"/>
    </source>
</evidence>
<keyword evidence="1" id="KW-0472">Membrane</keyword>
<dbReference type="EMBL" id="CAKOEU010000002">
    <property type="protein sequence ID" value="CAH1852141.1"/>
    <property type="molecule type" value="Genomic_DNA"/>
</dbReference>
<name>A0ABN8H844_9LACO</name>
<evidence type="ECO:0000313" key="3">
    <source>
        <dbReference type="Proteomes" id="UP000838102"/>
    </source>
</evidence>
<accession>A0ABN8H844</accession>
<evidence type="ECO:0000256" key="1">
    <source>
        <dbReference type="SAM" id="Phobius"/>
    </source>
</evidence>
<sequence>MDFILGGLAILLFFFGIAFCYSAFYFMVYVVWWFMMLPFKLMIGIFNFFIGRWFW</sequence>
<keyword evidence="1" id="KW-1133">Transmembrane helix</keyword>
<keyword evidence="1" id="KW-0812">Transmembrane</keyword>
<feature type="transmembrane region" description="Helical" evidence="1">
    <location>
        <begin position="30"/>
        <end position="50"/>
    </location>
</feature>
<protein>
    <recommendedName>
        <fullName evidence="4">TMhelix containing protein</fullName>
    </recommendedName>
</protein>
<proteinExistence type="predicted"/>
<organism evidence="2 3">
    <name type="scientific">Convivina praedatoris</name>
    <dbReference type="NCBI Taxonomy" id="2880963"/>
    <lineage>
        <taxon>Bacteria</taxon>
        <taxon>Bacillati</taxon>
        <taxon>Bacillota</taxon>
        <taxon>Bacilli</taxon>
        <taxon>Lactobacillales</taxon>
        <taxon>Lactobacillaceae</taxon>
        <taxon>Convivina</taxon>
    </lineage>
</organism>
<gene>
    <name evidence="2" type="ORF">LMG032447_00504</name>
</gene>
<evidence type="ECO:0000313" key="2">
    <source>
        <dbReference type="EMBL" id="CAH1852141.1"/>
    </source>
</evidence>
<comment type="caution">
    <text evidence="2">The sequence shown here is derived from an EMBL/GenBank/DDBJ whole genome shotgun (WGS) entry which is preliminary data.</text>
</comment>